<protein>
    <submittedName>
        <fullName evidence="1">Uncharacterized protein</fullName>
    </submittedName>
</protein>
<dbReference type="GO" id="GO:0020037">
    <property type="term" value="F:heme binding"/>
    <property type="evidence" value="ECO:0007669"/>
    <property type="project" value="InterPro"/>
</dbReference>
<dbReference type="Proteomes" id="UP000013827">
    <property type="component" value="Unassembled WGS sequence"/>
</dbReference>
<organism evidence="1 2">
    <name type="scientific">Emiliania huxleyi (strain CCMP1516)</name>
    <dbReference type="NCBI Taxonomy" id="280463"/>
    <lineage>
        <taxon>Eukaryota</taxon>
        <taxon>Haptista</taxon>
        <taxon>Haptophyta</taxon>
        <taxon>Prymnesiophyceae</taxon>
        <taxon>Isochrysidales</taxon>
        <taxon>Noelaerhabdaceae</taxon>
        <taxon>Emiliania</taxon>
    </lineage>
</organism>
<dbReference type="EnsemblProtists" id="EOD19530">
    <property type="protein sequence ID" value="EOD19530"/>
    <property type="gene ID" value="EMIHUDRAFT_310662"/>
</dbReference>
<dbReference type="InterPro" id="IPR020835">
    <property type="entry name" value="Catalase_sf"/>
</dbReference>
<evidence type="ECO:0000313" key="1">
    <source>
        <dbReference type="EnsemblProtists" id="EOD19530"/>
    </source>
</evidence>
<dbReference type="Gene3D" id="2.40.180.10">
    <property type="entry name" value="Catalase core domain"/>
    <property type="match status" value="1"/>
</dbReference>
<name>A0A0D3J7P5_EMIH1</name>
<accession>A0A0D3J7P5</accession>
<sequence length="260" mass="28791">MKLHWAACPGELTEKKLVQNVYPDPKVDIARGRIPAAWEDPNYQLTNLRETIEKLEAKGAKEFKMCGYIQLQDDACMEDIENPTKRWPTESINVFELSFPLQAVPDYNTFCDNTVFQPYRTIAEHMPLGYVNRVRQAVYQYANQFRLILNNGVTQTEHGDSIGQATCPMGYSHIPKGGRPKYQGQPILSASQKFEVDALGGPAMPDAGIGEYQLAGDSSSGSCRTDSECKLAFGEGSYCKTDLGCMAENKCVCKLPAPSA</sequence>
<dbReference type="HOGENOM" id="CLU_1071300_0_0_1"/>
<dbReference type="KEGG" id="ehx:EMIHUDRAFT_310662"/>
<keyword evidence="2" id="KW-1185">Reference proteome</keyword>
<evidence type="ECO:0000313" key="2">
    <source>
        <dbReference type="Proteomes" id="UP000013827"/>
    </source>
</evidence>
<dbReference type="AlphaFoldDB" id="A0A0D3J7P5"/>
<dbReference type="PaxDb" id="2903-EOD19530"/>
<proteinExistence type="predicted"/>
<reference evidence="1" key="2">
    <citation type="submission" date="2024-10" db="UniProtKB">
        <authorList>
            <consortium name="EnsemblProtists"/>
        </authorList>
    </citation>
    <scope>IDENTIFICATION</scope>
</reference>
<reference evidence="2" key="1">
    <citation type="journal article" date="2013" name="Nature">
        <title>Pan genome of the phytoplankton Emiliania underpins its global distribution.</title>
        <authorList>
            <person name="Read B.A."/>
            <person name="Kegel J."/>
            <person name="Klute M.J."/>
            <person name="Kuo A."/>
            <person name="Lefebvre S.C."/>
            <person name="Maumus F."/>
            <person name="Mayer C."/>
            <person name="Miller J."/>
            <person name="Monier A."/>
            <person name="Salamov A."/>
            <person name="Young J."/>
            <person name="Aguilar M."/>
            <person name="Claverie J.M."/>
            <person name="Frickenhaus S."/>
            <person name="Gonzalez K."/>
            <person name="Herman E.K."/>
            <person name="Lin Y.C."/>
            <person name="Napier J."/>
            <person name="Ogata H."/>
            <person name="Sarno A.F."/>
            <person name="Shmutz J."/>
            <person name="Schroeder D."/>
            <person name="de Vargas C."/>
            <person name="Verret F."/>
            <person name="von Dassow P."/>
            <person name="Valentin K."/>
            <person name="Van de Peer Y."/>
            <person name="Wheeler G."/>
            <person name="Dacks J.B."/>
            <person name="Delwiche C.F."/>
            <person name="Dyhrman S.T."/>
            <person name="Glockner G."/>
            <person name="John U."/>
            <person name="Richards T."/>
            <person name="Worden A.Z."/>
            <person name="Zhang X."/>
            <person name="Grigoriev I.V."/>
            <person name="Allen A.E."/>
            <person name="Bidle K."/>
            <person name="Borodovsky M."/>
            <person name="Bowler C."/>
            <person name="Brownlee C."/>
            <person name="Cock J.M."/>
            <person name="Elias M."/>
            <person name="Gladyshev V.N."/>
            <person name="Groth M."/>
            <person name="Guda C."/>
            <person name="Hadaegh A."/>
            <person name="Iglesias-Rodriguez M.D."/>
            <person name="Jenkins J."/>
            <person name="Jones B.M."/>
            <person name="Lawson T."/>
            <person name="Leese F."/>
            <person name="Lindquist E."/>
            <person name="Lobanov A."/>
            <person name="Lomsadze A."/>
            <person name="Malik S.B."/>
            <person name="Marsh M.E."/>
            <person name="Mackinder L."/>
            <person name="Mock T."/>
            <person name="Mueller-Roeber B."/>
            <person name="Pagarete A."/>
            <person name="Parker M."/>
            <person name="Probert I."/>
            <person name="Quesneville H."/>
            <person name="Raines C."/>
            <person name="Rensing S.A."/>
            <person name="Riano-Pachon D.M."/>
            <person name="Richier S."/>
            <person name="Rokitta S."/>
            <person name="Shiraiwa Y."/>
            <person name="Soanes D.M."/>
            <person name="van der Giezen M."/>
            <person name="Wahlund T.M."/>
            <person name="Williams B."/>
            <person name="Wilson W."/>
            <person name="Wolfe G."/>
            <person name="Wurch L.L."/>
        </authorList>
    </citation>
    <scope>NUCLEOTIDE SEQUENCE</scope>
</reference>
<dbReference type="SUPFAM" id="SSF56634">
    <property type="entry name" value="Heme-dependent catalase-like"/>
    <property type="match status" value="1"/>
</dbReference>
<dbReference type="GeneID" id="17265031"/>
<dbReference type="RefSeq" id="XP_005771959.1">
    <property type="nucleotide sequence ID" value="XM_005771902.1"/>
</dbReference>